<proteinExistence type="predicted"/>
<reference evidence="1" key="1">
    <citation type="submission" date="2020-02" db="EMBL/GenBank/DDBJ databases">
        <authorList>
            <person name="Meier V. D."/>
        </authorList>
    </citation>
    <scope>NUCLEOTIDE SEQUENCE</scope>
    <source>
        <strain evidence="1">AVDCRST_MAG82</strain>
    </source>
</reference>
<name>A0A6J4PMG7_9ACTN</name>
<gene>
    <name evidence="1" type="ORF">AVDCRST_MAG82-1290</name>
</gene>
<evidence type="ECO:0000313" key="1">
    <source>
        <dbReference type="EMBL" id="CAA9418840.1"/>
    </source>
</evidence>
<accession>A0A6J4PMG7</accession>
<protein>
    <submittedName>
        <fullName evidence="1">Uncharacterized protein</fullName>
    </submittedName>
</protein>
<sequence length="175" mass="19042">MALAFQQFELVDEALHGSVGPGFGQASPHRRKVLFESDGEAPHDGAFEVSASFSHPSSFSPSRFLAMPLNSRVNFRDPQRPAVEQPVDVFVALSAMFGAFPIPLRIVEVQQQEVSFYALRVEAPRDLGIRIEQTRPSTLGIIVDDGPDRGQALACSCGAADVAPWVGEHTQTPRE</sequence>
<dbReference type="EMBL" id="CADCVA010000181">
    <property type="protein sequence ID" value="CAA9418840.1"/>
    <property type="molecule type" value="Genomic_DNA"/>
</dbReference>
<dbReference type="AlphaFoldDB" id="A0A6J4PMG7"/>
<organism evidence="1">
    <name type="scientific">uncultured Rubrobacteraceae bacterium</name>
    <dbReference type="NCBI Taxonomy" id="349277"/>
    <lineage>
        <taxon>Bacteria</taxon>
        <taxon>Bacillati</taxon>
        <taxon>Actinomycetota</taxon>
        <taxon>Rubrobacteria</taxon>
        <taxon>Rubrobacterales</taxon>
        <taxon>Rubrobacteraceae</taxon>
        <taxon>environmental samples</taxon>
    </lineage>
</organism>